<dbReference type="InterPro" id="IPR011010">
    <property type="entry name" value="DNA_brk_join_enz"/>
</dbReference>
<dbReference type="InterPro" id="IPR013762">
    <property type="entry name" value="Integrase-like_cat_sf"/>
</dbReference>
<dbReference type="EMBL" id="JARBDR010000246">
    <property type="protein sequence ID" value="KAJ8317263.1"/>
    <property type="molecule type" value="Genomic_DNA"/>
</dbReference>
<evidence type="ECO:0000256" key="1">
    <source>
        <dbReference type="ARBA" id="ARBA00023172"/>
    </source>
</evidence>
<keyword evidence="1" id="KW-0233">DNA recombination</keyword>
<dbReference type="InterPro" id="IPR052925">
    <property type="entry name" value="Phage_Integrase-like_Recomb"/>
</dbReference>
<comment type="caution">
    <text evidence="2">The sequence shown here is derived from an EMBL/GenBank/DDBJ whole genome shotgun (WGS) entry which is preliminary data.</text>
</comment>
<accession>A0ABQ9FNI1</accession>
<name>A0ABQ9FNI1_TEGGR</name>
<protein>
    <submittedName>
        <fullName evidence="2">Uncharacterized protein</fullName>
    </submittedName>
</protein>
<gene>
    <name evidence="2" type="ORF">KUTeg_005167</name>
</gene>
<proteinExistence type="predicted"/>
<sequence>MTTIKELQSIVGLLKFCSRAIPPARAFNRRFYDAMCGFVKPYHRNSVNHEMKEYINAWFMFLDLFNGITSYENSQWISNQQLQLFIYSAGGPLLGCAAIFELVPISMAFYIWGSKLQNKKIVLHTDNMALLVWPKFLSQMTDFIAYLSIKGNASSTVKSYISAIAYHCKIHNVYDVTQSFIIKKMVVGLSRLDKRTDVRMPITVDILQKIIRSLSFVCFSKLESTLFSAMFSLAFFGFLRVGELVVSPQRQQGHALQSNNIRYVPHLNALEINVPHSKSDQFGHGFTIFIPSTYLPMCAVKAVRSFMNIRPSFYECPKTVWIVNSSLIRNAFVRSKQLFCGKGGTKWCDLLPQVKYLLQFVDPPNFLVLHCGGNDIAEREVIKSIFRLFPNTKLFFSQILPRLKWRHENNHVAVEKIRKRINSKIATYVVSQGGLYIRYPELTEKYIGLFHDDQVHLSQLGNDIFLFRI</sequence>
<dbReference type="SUPFAM" id="SSF56349">
    <property type="entry name" value="DNA breaking-rejoining enzymes"/>
    <property type="match status" value="1"/>
</dbReference>
<evidence type="ECO:0000313" key="3">
    <source>
        <dbReference type="Proteomes" id="UP001217089"/>
    </source>
</evidence>
<evidence type="ECO:0000313" key="2">
    <source>
        <dbReference type="EMBL" id="KAJ8317263.1"/>
    </source>
</evidence>
<dbReference type="Gene3D" id="1.10.443.10">
    <property type="entry name" value="Intergrase catalytic core"/>
    <property type="match status" value="1"/>
</dbReference>
<dbReference type="SUPFAM" id="SSF52266">
    <property type="entry name" value="SGNH hydrolase"/>
    <property type="match status" value="1"/>
</dbReference>
<dbReference type="PANTHER" id="PTHR34605">
    <property type="entry name" value="PHAGE_INTEGRASE DOMAIN-CONTAINING PROTEIN"/>
    <property type="match status" value="1"/>
</dbReference>
<dbReference type="PANTHER" id="PTHR34605:SF3">
    <property type="entry name" value="P CELL-TYPE AGGLUTINATION PROTEIN MAP4-LIKE-RELATED"/>
    <property type="match status" value="1"/>
</dbReference>
<reference evidence="2 3" key="1">
    <citation type="submission" date="2022-12" db="EMBL/GenBank/DDBJ databases">
        <title>Chromosome-level genome of Tegillarca granosa.</title>
        <authorList>
            <person name="Kim J."/>
        </authorList>
    </citation>
    <scope>NUCLEOTIDE SEQUENCE [LARGE SCALE GENOMIC DNA]</scope>
    <source>
        <strain evidence="2">Teg-2019</strain>
        <tissue evidence="2">Adductor muscle</tissue>
    </source>
</reference>
<organism evidence="2 3">
    <name type="scientific">Tegillarca granosa</name>
    <name type="common">Malaysian cockle</name>
    <name type="synonym">Anadara granosa</name>
    <dbReference type="NCBI Taxonomy" id="220873"/>
    <lineage>
        <taxon>Eukaryota</taxon>
        <taxon>Metazoa</taxon>
        <taxon>Spiralia</taxon>
        <taxon>Lophotrochozoa</taxon>
        <taxon>Mollusca</taxon>
        <taxon>Bivalvia</taxon>
        <taxon>Autobranchia</taxon>
        <taxon>Pteriomorphia</taxon>
        <taxon>Arcoida</taxon>
        <taxon>Arcoidea</taxon>
        <taxon>Arcidae</taxon>
        <taxon>Tegillarca</taxon>
    </lineage>
</organism>
<dbReference type="Proteomes" id="UP001217089">
    <property type="component" value="Unassembled WGS sequence"/>
</dbReference>
<keyword evidence="3" id="KW-1185">Reference proteome</keyword>